<proteinExistence type="predicted"/>
<keyword evidence="1" id="KW-1133">Transmembrane helix</keyword>
<gene>
    <name evidence="2" type="ORF">Tci_926337</name>
</gene>
<name>A0A699X8V0_TANCI</name>
<dbReference type="EMBL" id="BKCJ011805108">
    <property type="protein sequence ID" value="GFD54368.1"/>
    <property type="molecule type" value="Genomic_DNA"/>
</dbReference>
<comment type="caution">
    <text evidence="2">The sequence shown here is derived from an EMBL/GenBank/DDBJ whole genome shotgun (WGS) entry which is preliminary data.</text>
</comment>
<feature type="non-terminal residue" evidence="2">
    <location>
        <position position="1"/>
    </location>
</feature>
<reference evidence="2" key="1">
    <citation type="journal article" date="2019" name="Sci. Rep.">
        <title>Draft genome of Tanacetum cinerariifolium, the natural source of mosquito coil.</title>
        <authorList>
            <person name="Yamashiro T."/>
            <person name="Shiraishi A."/>
            <person name="Satake H."/>
            <person name="Nakayama K."/>
        </authorList>
    </citation>
    <scope>NUCLEOTIDE SEQUENCE</scope>
</reference>
<protein>
    <submittedName>
        <fullName evidence="2">Uncharacterized protein</fullName>
    </submittedName>
</protein>
<keyword evidence="1" id="KW-0472">Membrane</keyword>
<feature type="non-terminal residue" evidence="2">
    <location>
        <position position="98"/>
    </location>
</feature>
<sequence>ELKRNRSFNAREERKLFGAPLRAEGEEPKEDGTPPSLGFYAFGLATAVVGGSALLGGWLVARFMGVKDVSPAFSFFNGSVLTLSDGRVLLTYEGGSDI</sequence>
<evidence type="ECO:0000313" key="2">
    <source>
        <dbReference type="EMBL" id="GFD54368.1"/>
    </source>
</evidence>
<dbReference type="AlphaFoldDB" id="A0A699X8V0"/>
<organism evidence="2">
    <name type="scientific">Tanacetum cinerariifolium</name>
    <name type="common">Dalmatian daisy</name>
    <name type="synonym">Chrysanthemum cinerariifolium</name>
    <dbReference type="NCBI Taxonomy" id="118510"/>
    <lineage>
        <taxon>Eukaryota</taxon>
        <taxon>Viridiplantae</taxon>
        <taxon>Streptophyta</taxon>
        <taxon>Embryophyta</taxon>
        <taxon>Tracheophyta</taxon>
        <taxon>Spermatophyta</taxon>
        <taxon>Magnoliopsida</taxon>
        <taxon>eudicotyledons</taxon>
        <taxon>Gunneridae</taxon>
        <taxon>Pentapetalae</taxon>
        <taxon>asterids</taxon>
        <taxon>campanulids</taxon>
        <taxon>Asterales</taxon>
        <taxon>Asteraceae</taxon>
        <taxon>Asteroideae</taxon>
        <taxon>Anthemideae</taxon>
        <taxon>Anthemidinae</taxon>
        <taxon>Tanacetum</taxon>
    </lineage>
</organism>
<accession>A0A699X8V0</accession>
<feature type="transmembrane region" description="Helical" evidence="1">
    <location>
        <begin position="37"/>
        <end position="61"/>
    </location>
</feature>
<keyword evidence="1" id="KW-0812">Transmembrane</keyword>
<evidence type="ECO:0000256" key="1">
    <source>
        <dbReference type="SAM" id="Phobius"/>
    </source>
</evidence>